<dbReference type="OrthoDB" id="9797568at2"/>
<dbReference type="InterPro" id="IPR018445">
    <property type="entry name" value="Put_Phosphate_transp_reg"/>
</dbReference>
<proteinExistence type="inferred from homology"/>
<dbReference type="PANTHER" id="PTHR37298:SF1">
    <property type="entry name" value="UPF0111 PROTEIN YKAA"/>
    <property type="match status" value="1"/>
</dbReference>
<accession>A0A2L2XAP3</accession>
<keyword evidence="4" id="KW-1185">Reference proteome</keyword>
<sequence>MLNVMKIFKRKQNIFYEYFLLVSKNIKMATDVYIQMMTDLDNAENYMLQIKMVENMGDQYTHEIMKELNKTFITPLEREDILGLTLQLDDVLDCLEFCSSRIVLYGITEQDDYMRLFTKNIELCVENLCSALELLSQKKLSEMKQYTHKINDLENAADDLLTDALTTLFNNSADAIEIIKKKELYTMMESFSDFCEDVADILEGLIMRNS</sequence>
<protein>
    <submittedName>
        <fullName evidence="3">Phosphate transport regulator</fullName>
    </submittedName>
</protein>
<reference evidence="4" key="1">
    <citation type="submission" date="2018-02" db="EMBL/GenBank/DDBJ databases">
        <title>Genome sequence of Desulfocucumis palustris strain NAW-5.</title>
        <authorList>
            <person name="Watanabe M."/>
            <person name="Kojima H."/>
            <person name="Fukui M."/>
        </authorList>
    </citation>
    <scope>NUCLEOTIDE SEQUENCE [LARGE SCALE GENOMIC DNA]</scope>
    <source>
        <strain evidence="4">NAW-5</strain>
    </source>
</reference>
<dbReference type="Gene3D" id="1.20.58.220">
    <property type="entry name" value="Phosphate transport system protein phou homolog 2, domain 2"/>
    <property type="match status" value="1"/>
</dbReference>
<dbReference type="PANTHER" id="PTHR37298">
    <property type="entry name" value="UPF0111 PROTEIN YKAA"/>
    <property type="match status" value="1"/>
</dbReference>
<dbReference type="InterPro" id="IPR052912">
    <property type="entry name" value="UPF0111_domain"/>
</dbReference>
<dbReference type="RefSeq" id="WP_104371740.1">
    <property type="nucleotide sequence ID" value="NZ_BFAV01000092.1"/>
</dbReference>
<gene>
    <name evidence="3" type="ORF">DCCM_2438</name>
</gene>
<comment type="caution">
    <text evidence="3">The sequence shown here is derived from an EMBL/GenBank/DDBJ whole genome shotgun (WGS) entry which is preliminary data.</text>
</comment>
<evidence type="ECO:0000313" key="3">
    <source>
        <dbReference type="EMBL" id="GBF33339.1"/>
    </source>
</evidence>
<comment type="similarity">
    <text evidence="1">Belongs to the UPF0111 family.</text>
</comment>
<name>A0A2L2XAP3_9FIRM</name>
<dbReference type="AlphaFoldDB" id="A0A2L2XAP3"/>
<keyword evidence="2" id="KW-0175">Coiled coil</keyword>
<organism evidence="3 4">
    <name type="scientific">Desulfocucumis palustris</name>
    <dbReference type="NCBI Taxonomy" id="1898651"/>
    <lineage>
        <taxon>Bacteria</taxon>
        <taxon>Bacillati</taxon>
        <taxon>Bacillota</taxon>
        <taxon>Clostridia</taxon>
        <taxon>Eubacteriales</taxon>
        <taxon>Desulfocucumaceae</taxon>
        <taxon>Desulfocucumis</taxon>
    </lineage>
</organism>
<evidence type="ECO:0000256" key="1">
    <source>
        <dbReference type="ARBA" id="ARBA00008591"/>
    </source>
</evidence>
<dbReference type="EMBL" id="BFAV01000092">
    <property type="protein sequence ID" value="GBF33339.1"/>
    <property type="molecule type" value="Genomic_DNA"/>
</dbReference>
<evidence type="ECO:0000256" key="2">
    <source>
        <dbReference type="SAM" id="Coils"/>
    </source>
</evidence>
<dbReference type="Proteomes" id="UP000239549">
    <property type="component" value="Unassembled WGS sequence"/>
</dbReference>
<feature type="coiled-coil region" evidence="2">
    <location>
        <begin position="136"/>
        <end position="163"/>
    </location>
</feature>
<dbReference type="Pfam" id="PF01865">
    <property type="entry name" value="PhoU_div"/>
    <property type="match status" value="1"/>
</dbReference>
<evidence type="ECO:0000313" key="4">
    <source>
        <dbReference type="Proteomes" id="UP000239549"/>
    </source>
</evidence>
<dbReference type="InterPro" id="IPR038078">
    <property type="entry name" value="PhoU-like_sf"/>
</dbReference>